<accession>A0A4D7JQ67</accession>
<sequence>MKIFSTLAILFLLSLSVLAQRPIGYDWQESRKPYKLSQEEEEEGVYLLKNHIQYEYVYENKELFLYQTLHKIIRVNNDEALNENNRIYISMDGEADLVEIHARAIQRNGKIIKLDKNNIKEVNDEEAGRGYRIFAIEGAEVGSEIEYYYTIKREPKFFSRDYLQGMAKVKHASFTFATPSNLVFEFKSYGGFPELEKIESDEEDPEFTILKAEVNEVPSLEKESFATINEYRPRVEFKLTYNLYSGRSKIFSWEEISNKISKQTYAIEKRELKDLEKWIKKLGVDGLSDHEKIAKIEDAAKKEFFVENNSGASSNIGTIIDNKVTTDFGIFRFLVNAVESLGIEHEIVFTNNRNDVKFDGDFESYLYLVDYLIYFPESEDFIAPDKSEYRIGLIPSEFSANNGLFIRRKVVRDMIIPIVEVREIPAHDYTKNFDNLEINVSFDENVEKNLISVTRSFKGYTPSMIKSVIPFIEEKQKNEILEDLIKFISPDAEFKSKEFAQLDLEWSKWHEPLIIKGEVTSSHFIELAGNTILFKAGELIGQQSELYQESERKMEIVNAYNRGYKRTVEVTIPEGFKIENLSDLNIKEITKNGSGKDIYLFESKYTIEGRKLIITIDEIYNQIYYPASKFAKYRKVINAAADFNKIVLVMKKTI</sequence>
<evidence type="ECO:0000313" key="3">
    <source>
        <dbReference type="EMBL" id="QCK16797.1"/>
    </source>
</evidence>
<proteinExistence type="predicted"/>
<dbReference type="EMBL" id="CP028923">
    <property type="protein sequence ID" value="QCK16797.1"/>
    <property type="molecule type" value="Genomic_DNA"/>
</dbReference>
<dbReference type="Gene3D" id="2.60.120.1130">
    <property type="match status" value="1"/>
</dbReference>
<protein>
    <recommendedName>
        <fullName evidence="2">DUF3857 domain-containing protein</fullName>
    </recommendedName>
</protein>
<dbReference type="KEGG" id="fpf:DCC35_19695"/>
<feature type="signal peptide" evidence="1">
    <location>
        <begin position="1"/>
        <end position="19"/>
    </location>
</feature>
<name>A0A4D7JQ67_9BACT</name>
<dbReference type="RefSeq" id="WP_137092390.1">
    <property type="nucleotide sequence ID" value="NZ_CP028923.1"/>
</dbReference>
<dbReference type="Gene3D" id="2.60.40.3140">
    <property type="match status" value="1"/>
</dbReference>
<feature type="domain" description="DUF3857" evidence="2">
    <location>
        <begin position="67"/>
        <end position="219"/>
    </location>
</feature>
<evidence type="ECO:0000256" key="1">
    <source>
        <dbReference type="SAM" id="SignalP"/>
    </source>
</evidence>
<evidence type="ECO:0000259" key="2">
    <source>
        <dbReference type="Pfam" id="PF12969"/>
    </source>
</evidence>
<dbReference type="InterPro" id="IPR024618">
    <property type="entry name" value="DUF3857"/>
</dbReference>
<organism evidence="3 4">
    <name type="scientific">Mangrovivirga cuniculi</name>
    <dbReference type="NCBI Taxonomy" id="2715131"/>
    <lineage>
        <taxon>Bacteria</taxon>
        <taxon>Pseudomonadati</taxon>
        <taxon>Bacteroidota</taxon>
        <taxon>Cytophagia</taxon>
        <taxon>Cytophagales</taxon>
        <taxon>Mangrovivirgaceae</taxon>
        <taxon>Mangrovivirga</taxon>
    </lineage>
</organism>
<reference evidence="3 4" key="1">
    <citation type="submission" date="2018-04" db="EMBL/GenBank/DDBJ databases">
        <title>Complete genome uncultured novel isolate.</title>
        <authorList>
            <person name="Merlino G."/>
        </authorList>
    </citation>
    <scope>NUCLEOTIDE SEQUENCE [LARGE SCALE GENOMIC DNA]</scope>
    <source>
        <strain evidence="4">R1DC9</strain>
    </source>
</reference>
<feature type="chain" id="PRO_5020749845" description="DUF3857 domain-containing protein" evidence="1">
    <location>
        <begin position="20"/>
        <end position="654"/>
    </location>
</feature>
<evidence type="ECO:0000313" key="4">
    <source>
        <dbReference type="Proteomes" id="UP000298616"/>
    </source>
</evidence>
<dbReference type="AlphaFoldDB" id="A0A4D7JQ67"/>
<dbReference type="Pfam" id="PF12969">
    <property type="entry name" value="DUF3857"/>
    <property type="match status" value="1"/>
</dbReference>
<gene>
    <name evidence="3" type="ORF">DCC35_19695</name>
</gene>
<dbReference type="Proteomes" id="UP000298616">
    <property type="component" value="Chromosome"/>
</dbReference>
<dbReference type="OrthoDB" id="1153981at2"/>
<keyword evidence="1" id="KW-0732">Signal</keyword>
<keyword evidence="4" id="KW-1185">Reference proteome</keyword>